<sequence length="314" mass="35518">MQPKLTAKALCANKEVGKISKVIVDPLSHEISHIIVQELNGHGAQRQIPIDQIQEVVSEEEIVLRCSPEEFGQFPVLERDQYVTIKEVEIAHLEDHLHVEPGEILVPLPRLEQGVPRRTFFTNMTHAIGTLIALPLVFPVLKYLMKPMFKPYDNAWFSVGNVKKVNKENIGFQFKFTRGFKEAFMPEQQIEKNIWVVKATPAVQQAVYEGNDKKFYDDKGDVIWVNKSNSPYIGYSGKCPHLGCGYKWRKTKNFPDGVFLCPCHLSIYDEAGKVIDGPAPRPLDVLPLKVDAGGEVKIIDVEYKAGVNNQIRLL</sequence>
<dbReference type="PANTHER" id="PTHR10134">
    <property type="entry name" value="CYTOCHROME B-C1 COMPLEX SUBUNIT RIESKE, MITOCHONDRIAL"/>
    <property type="match status" value="1"/>
</dbReference>
<dbReference type="Proteomes" id="UP001302719">
    <property type="component" value="Chromosome"/>
</dbReference>
<dbReference type="RefSeq" id="WP_312646097.1">
    <property type="nucleotide sequence ID" value="NZ_CP116967.1"/>
</dbReference>
<organism evidence="9 10">
    <name type="scientific">Candidatus Nitrospira allomarina</name>
    <dbReference type="NCBI Taxonomy" id="3020900"/>
    <lineage>
        <taxon>Bacteria</taxon>
        <taxon>Pseudomonadati</taxon>
        <taxon>Nitrospirota</taxon>
        <taxon>Nitrospiria</taxon>
        <taxon>Nitrospirales</taxon>
        <taxon>Nitrospiraceae</taxon>
        <taxon>Nitrospira</taxon>
    </lineage>
</organism>
<accession>A0AA96GC67</accession>
<dbReference type="InterPro" id="IPR036922">
    <property type="entry name" value="Rieske_2Fe-2S_sf"/>
</dbReference>
<name>A0AA96GC67_9BACT</name>
<feature type="transmembrane region" description="Helical" evidence="7">
    <location>
        <begin position="120"/>
        <end position="141"/>
    </location>
</feature>
<evidence type="ECO:0000256" key="7">
    <source>
        <dbReference type="SAM" id="Phobius"/>
    </source>
</evidence>
<evidence type="ECO:0000256" key="2">
    <source>
        <dbReference type="ARBA" id="ARBA00022723"/>
    </source>
</evidence>
<dbReference type="Gene3D" id="2.102.10.10">
    <property type="entry name" value="Rieske [2Fe-2S] iron-sulphur domain"/>
    <property type="match status" value="1"/>
</dbReference>
<dbReference type="SUPFAM" id="SSF50022">
    <property type="entry name" value="ISP domain"/>
    <property type="match status" value="1"/>
</dbReference>
<evidence type="ECO:0000256" key="6">
    <source>
        <dbReference type="ARBA" id="ARBA00034078"/>
    </source>
</evidence>
<gene>
    <name evidence="9" type="ORF">PP769_06265</name>
</gene>
<reference evidence="9 10" key="1">
    <citation type="submission" date="2023-01" db="EMBL/GenBank/DDBJ databases">
        <title>Cultivation and genomic characterization of new, ubiquitous marine nitrite-oxidizing bacteria from the Nitrospirales.</title>
        <authorList>
            <person name="Mueller A.J."/>
            <person name="Daebeler A."/>
            <person name="Herbold C.W."/>
            <person name="Kirkegaard R.H."/>
            <person name="Daims H."/>
        </authorList>
    </citation>
    <scope>NUCLEOTIDE SEQUENCE [LARGE SCALE GENOMIC DNA]</scope>
    <source>
        <strain evidence="9 10">VA</strain>
    </source>
</reference>
<dbReference type="InterPro" id="IPR017941">
    <property type="entry name" value="Rieske_2Fe-2S"/>
</dbReference>
<dbReference type="PROSITE" id="PS51296">
    <property type="entry name" value="RIESKE"/>
    <property type="match status" value="1"/>
</dbReference>
<dbReference type="Pfam" id="PF00355">
    <property type="entry name" value="Rieske"/>
    <property type="match status" value="1"/>
</dbReference>
<proteinExistence type="predicted"/>
<evidence type="ECO:0000313" key="10">
    <source>
        <dbReference type="Proteomes" id="UP001302719"/>
    </source>
</evidence>
<feature type="domain" description="Rieske" evidence="8">
    <location>
        <begin position="204"/>
        <end position="297"/>
    </location>
</feature>
<dbReference type="GO" id="GO:0046872">
    <property type="term" value="F:metal ion binding"/>
    <property type="evidence" value="ECO:0007669"/>
    <property type="project" value="UniProtKB-KW"/>
</dbReference>
<dbReference type="GO" id="GO:0016020">
    <property type="term" value="C:membrane"/>
    <property type="evidence" value="ECO:0007669"/>
    <property type="project" value="InterPro"/>
</dbReference>
<keyword evidence="7" id="KW-0472">Membrane</keyword>
<evidence type="ECO:0000256" key="4">
    <source>
        <dbReference type="ARBA" id="ARBA00023014"/>
    </source>
</evidence>
<keyword evidence="5" id="KW-1015">Disulfide bond</keyword>
<evidence type="ECO:0000256" key="3">
    <source>
        <dbReference type="ARBA" id="ARBA00023004"/>
    </source>
</evidence>
<keyword evidence="2" id="KW-0479">Metal-binding</keyword>
<comment type="cofactor">
    <cofactor evidence="6">
        <name>[2Fe-2S] cluster</name>
        <dbReference type="ChEBI" id="CHEBI:190135"/>
    </cofactor>
</comment>
<keyword evidence="7" id="KW-0812">Transmembrane</keyword>
<keyword evidence="10" id="KW-1185">Reference proteome</keyword>
<keyword evidence="1" id="KW-0001">2Fe-2S</keyword>
<dbReference type="EMBL" id="CP116967">
    <property type="protein sequence ID" value="WNM59364.1"/>
    <property type="molecule type" value="Genomic_DNA"/>
</dbReference>
<evidence type="ECO:0000313" key="9">
    <source>
        <dbReference type="EMBL" id="WNM59364.1"/>
    </source>
</evidence>
<evidence type="ECO:0000256" key="1">
    <source>
        <dbReference type="ARBA" id="ARBA00022714"/>
    </source>
</evidence>
<dbReference type="GO" id="GO:0051537">
    <property type="term" value="F:2 iron, 2 sulfur cluster binding"/>
    <property type="evidence" value="ECO:0007669"/>
    <property type="project" value="UniProtKB-KW"/>
</dbReference>
<evidence type="ECO:0000256" key="5">
    <source>
        <dbReference type="ARBA" id="ARBA00023157"/>
    </source>
</evidence>
<dbReference type="InterPro" id="IPR014349">
    <property type="entry name" value="Rieske_Fe-S_prot"/>
</dbReference>
<keyword evidence="3" id="KW-0408">Iron</keyword>
<dbReference type="PRINTS" id="PR00162">
    <property type="entry name" value="RIESKE"/>
</dbReference>
<dbReference type="AlphaFoldDB" id="A0AA96GC67"/>
<protein>
    <submittedName>
        <fullName evidence="9">Ubiquinol-cytochrome c reductase iron-sulfur subunit</fullName>
    </submittedName>
</protein>
<keyword evidence="7" id="KW-1133">Transmembrane helix</keyword>
<dbReference type="KEGG" id="nall:PP769_06265"/>
<dbReference type="InterPro" id="IPR005805">
    <property type="entry name" value="Rieske_Fe-S_prot_C"/>
</dbReference>
<keyword evidence="4" id="KW-0411">Iron-sulfur</keyword>
<evidence type="ECO:0000259" key="8">
    <source>
        <dbReference type="PROSITE" id="PS51296"/>
    </source>
</evidence>
<dbReference type="CDD" id="cd03467">
    <property type="entry name" value="Rieske"/>
    <property type="match status" value="1"/>
</dbReference>